<dbReference type="CDD" id="cd05380">
    <property type="entry name" value="CAP_euk"/>
    <property type="match status" value="1"/>
</dbReference>
<protein>
    <recommendedName>
        <fullName evidence="1">SCP domain-containing protein</fullName>
    </recommendedName>
</protein>
<evidence type="ECO:0000259" key="1">
    <source>
        <dbReference type="Pfam" id="PF00188"/>
    </source>
</evidence>
<dbReference type="OrthoDB" id="5874910at2759"/>
<dbReference type="Pfam" id="PF00188">
    <property type="entry name" value="CAP"/>
    <property type="match status" value="1"/>
</dbReference>
<name>A0A0B1SEC0_OESDE</name>
<dbReference type="AlphaFoldDB" id="A0A0B1SEC0"/>
<dbReference type="PANTHER" id="PTHR10334">
    <property type="entry name" value="CYSTEINE-RICH SECRETORY PROTEIN-RELATED"/>
    <property type="match status" value="1"/>
</dbReference>
<dbReference type="PRINTS" id="PR00837">
    <property type="entry name" value="V5TPXLIKE"/>
</dbReference>
<dbReference type="PROSITE" id="PS01009">
    <property type="entry name" value="CRISP_1"/>
    <property type="match status" value="1"/>
</dbReference>
<dbReference type="InterPro" id="IPR014044">
    <property type="entry name" value="CAP_dom"/>
</dbReference>
<dbReference type="InterPro" id="IPR035940">
    <property type="entry name" value="CAP_sf"/>
</dbReference>
<dbReference type="Proteomes" id="UP000053660">
    <property type="component" value="Unassembled WGS sequence"/>
</dbReference>
<dbReference type="GO" id="GO:0005576">
    <property type="term" value="C:extracellular region"/>
    <property type="evidence" value="ECO:0007669"/>
    <property type="project" value="InterPro"/>
</dbReference>
<dbReference type="InterPro" id="IPR018244">
    <property type="entry name" value="Allrgn_V5/Tpx1_CS"/>
</dbReference>
<evidence type="ECO:0000313" key="3">
    <source>
        <dbReference type="Proteomes" id="UP000053660"/>
    </source>
</evidence>
<sequence length="158" mass="17514">MKKNGVGPEPRLIKEVWERNVGHYTQMAWDTSYKLGCAISRCKTFSLVVCQYFKKGNYWGSLAYDIGEPCKKDADCPGKYTCSVSEGLCIVMAWENSYRLGCAINTCKTFTLVLCQYGKHGNIRGALAYDIGEPCKKDADCPGKYTCSASEGLCIVVK</sequence>
<dbReference type="Gene3D" id="3.40.33.10">
    <property type="entry name" value="CAP"/>
    <property type="match status" value="2"/>
</dbReference>
<dbReference type="SUPFAM" id="SSF55797">
    <property type="entry name" value="PR-1-like"/>
    <property type="match status" value="2"/>
</dbReference>
<gene>
    <name evidence="2" type="ORF">OESDEN_17025</name>
</gene>
<organism evidence="2 3">
    <name type="scientific">Oesophagostomum dentatum</name>
    <name type="common">Nodular worm</name>
    <dbReference type="NCBI Taxonomy" id="61180"/>
    <lineage>
        <taxon>Eukaryota</taxon>
        <taxon>Metazoa</taxon>
        <taxon>Ecdysozoa</taxon>
        <taxon>Nematoda</taxon>
        <taxon>Chromadorea</taxon>
        <taxon>Rhabditida</taxon>
        <taxon>Rhabditina</taxon>
        <taxon>Rhabditomorpha</taxon>
        <taxon>Strongyloidea</taxon>
        <taxon>Strongylidae</taxon>
        <taxon>Oesophagostomum</taxon>
    </lineage>
</organism>
<dbReference type="InterPro" id="IPR001283">
    <property type="entry name" value="CRISP-related"/>
</dbReference>
<accession>A0A0B1SEC0</accession>
<feature type="domain" description="SCP" evidence="1">
    <location>
        <begin position="15"/>
        <end position="52"/>
    </location>
</feature>
<proteinExistence type="predicted"/>
<dbReference type="EMBL" id="KN574239">
    <property type="protein sequence ID" value="KHJ83279.1"/>
    <property type="molecule type" value="Genomic_DNA"/>
</dbReference>
<keyword evidence="3" id="KW-1185">Reference proteome</keyword>
<evidence type="ECO:0000313" key="2">
    <source>
        <dbReference type="EMBL" id="KHJ83279.1"/>
    </source>
</evidence>
<reference evidence="2 3" key="1">
    <citation type="submission" date="2014-03" db="EMBL/GenBank/DDBJ databases">
        <title>Draft genome of the hookworm Oesophagostomum dentatum.</title>
        <authorList>
            <person name="Mitreva M."/>
        </authorList>
    </citation>
    <scope>NUCLEOTIDE SEQUENCE [LARGE SCALE GENOMIC DNA]</scope>
    <source>
        <strain evidence="2 3">OD-Hann</strain>
    </source>
</reference>